<evidence type="ECO:0000313" key="2">
    <source>
        <dbReference type="EMBL" id="KAF2889980.1"/>
    </source>
</evidence>
<name>A0A8K0G348_IGNLU</name>
<proteinExistence type="predicted"/>
<reference evidence="2" key="1">
    <citation type="submission" date="2019-08" db="EMBL/GenBank/DDBJ databases">
        <title>The genome of the North American firefly Photinus pyralis.</title>
        <authorList>
            <consortium name="Photinus pyralis genome working group"/>
            <person name="Fallon T.R."/>
            <person name="Sander Lower S.E."/>
            <person name="Weng J.-K."/>
        </authorList>
    </citation>
    <scope>NUCLEOTIDE SEQUENCE</scope>
    <source>
        <strain evidence="2">TRF0915ILg1</strain>
        <tissue evidence="2">Whole body</tissue>
    </source>
</reference>
<feature type="coiled-coil region" evidence="1">
    <location>
        <begin position="93"/>
        <end position="120"/>
    </location>
</feature>
<dbReference type="EMBL" id="VTPC01059908">
    <property type="protein sequence ID" value="KAF2889980.1"/>
    <property type="molecule type" value="Genomic_DNA"/>
</dbReference>
<keyword evidence="3" id="KW-1185">Reference proteome</keyword>
<dbReference type="Proteomes" id="UP000801492">
    <property type="component" value="Unassembled WGS sequence"/>
</dbReference>
<sequence>MHLLKNATALTRQWFLTTIVCERKSHVDQHINTAKGQSQENEGNICVIKSLCEKILLNIPSKSTEAIPIKKRTECRKYTELIKDLSMQMIGIIKHVKEDLKTKEVEITQLKESNKNLNFKDNRTTNFINHNINYAEAIKGQYQKSTNFNIKISKLNPQEEKNIKDMLKTEINPKHCNMNIINMKPIKTGDVIIEWGNKKDLDKLKLAILLQIHRNVTK</sequence>
<dbReference type="AlphaFoldDB" id="A0A8K0G348"/>
<comment type="caution">
    <text evidence="2">The sequence shown here is derived from an EMBL/GenBank/DDBJ whole genome shotgun (WGS) entry which is preliminary data.</text>
</comment>
<keyword evidence="1" id="KW-0175">Coiled coil</keyword>
<evidence type="ECO:0000256" key="1">
    <source>
        <dbReference type="SAM" id="Coils"/>
    </source>
</evidence>
<organism evidence="2 3">
    <name type="scientific">Ignelater luminosus</name>
    <name type="common">Cucubano</name>
    <name type="synonym">Pyrophorus luminosus</name>
    <dbReference type="NCBI Taxonomy" id="2038154"/>
    <lineage>
        <taxon>Eukaryota</taxon>
        <taxon>Metazoa</taxon>
        <taxon>Ecdysozoa</taxon>
        <taxon>Arthropoda</taxon>
        <taxon>Hexapoda</taxon>
        <taxon>Insecta</taxon>
        <taxon>Pterygota</taxon>
        <taxon>Neoptera</taxon>
        <taxon>Endopterygota</taxon>
        <taxon>Coleoptera</taxon>
        <taxon>Polyphaga</taxon>
        <taxon>Elateriformia</taxon>
        <taxon>Elateroidea</taxon>
        <taxon>Elateridae</taxon>
        <taxon>Agrypninae</taxon>
        <taxon>Pyrophorini</taxon>
        <taxon>Ignelater</taxon>
    </lineage>
</organism>
<protein>
    <submittedName>
        <fullName evidence="2">Uncharacterized protein</fullName>
    </submittedName>
</protein>
<accession>A0A8K0G348</accession>
<gene>
    <name evidence="2" type="ORF">ILUMI_16193</name>
</gene>
<evidence type="ECO:0000313" key="3">
    <source>
        <dbReference type="Proteomes" id="UP000801492"/>
    </source>
</evidence>